<dbReference type="AlphaFoldDB" id="A0A9D4Y3T3"/>
<feature type="domain" description="SPX" evidence="2">
    <location>
        <begin position="1"/>
        <end position="157"/>
    </location>
</feature>
<dbReference type="Gramene" id="Psat03G0602700-T7">
    <property type="protein sequence ID" value="KAI5432119.1"/>
    <property type="gene ID" value="KIW84_036027"/>
</dbReference>
<dbReference type="GO" id="GO:0005802">
    <property type="term" value="C:trans-Golgi network"/>
    <property type="evidence" value="ECO:0007669"/>
    <property type="project" value="TreeGrafter"/>
</dbReference>
<dbReference type="Pfam" id="PF03105">
    <property type="entry name" value="SPX"/>
    <property type="match status" value="1"/>
</dbReference>
<dbReference type="PANTHER" id="PTHR10783">
    <property type="entry name" value="XENOTROPIC AND POLYTROPIC RETROVIRUS RECEPTOR 1-RELATED"/>
    <property type="match status" value="1"/>
</dbReference>
<protein>
    <submittedName>
        <fullName evidence="3">Variant 7, Phosphate transporter PHO1 9</fullName>
    </submittedName>
</protein>
<dbReference type="GO" id="GO:0006817">
    <property type="term" value="P:phosphate ion transport"/>
    <property type="evidence" value="ECO:0007669"/>
    <property type="project" value="TreeGrafter"/>
</dbReference>
<feature type="transmembrane region" description="Helical" evidence="1">
    <location>
        <begin position="210"/>
        <end position="232"/>
    </location>
</feature>
<dbReference type="GO" id="GO:0016036">
    <property type="term" value="P:cellular response to phosphate starvation"/>
    <property type="evidence" value="ECO:0007669"/>
    <property type="project" value="TreeGrafter"/>
</dbReference>
<dbReference type="Proteomes" id="UP001058974">
    <property type="component" value="Chromosome 3"/>
</dbReference>
<evidence type="ECO:0000256" key="1">
    <source>
        <dbReference type="SAM" id="Phobius"/>
    </source>
</evidence>
<evidence type="ECO:0000313" key="4">
    <source>
        <dbReference type="Proteomes" id="UP001058974"/>
    </source>
</evidence>
<dbReference type="GO" id="GO:0005886">
    <property type="term" value="C:plasma membrane"/>
    <property type="evidence" value="ECO:0007669"/>
    <property type="project" value="TreeGrafter"/>
</dbReference>
<proteinExistence type="predicted"/>
<keyword evidence="1" id="KW-0472">Membrane</keyword>
<evidence type="ECO:0000259" key="2">
    <source>
        <dbReference type="PROSITE" id="PS51382"/>
    </source>
</evidence>
<dbReference type="InterPro" id="IPR004331">
    <property type="entry name" value="SPX_dom"/>
</dbReference>
<reference evidence="3 4" key="1">
    <citation type="journal article" date="2022" name="Nat. Genet.">
        <title>Improved pea reference genome and pan-genome highlight genomic features and evolutionary characteristics.</title>
        <authorList>
            <person name="Yang T."/>
            <person name="Liu R."/>
            <person name="Luo Y."/>
            <person name="Hu S."/>
            <person name="Wang D."/>
            <person name="Wang C."/>
            <person name="Pandey M.K."/>
            <person name="Ge S."/>
            <person name="Xu Q."/>
            <person name="Li N."/>
            <person name="Li G."/>
            <person name="Huang Y."/>
            <person name="Saxena R.K."/>
            <person name="Ji Y."/>
            <person name="Li M."/>
            <person name="Yan X."/>
            <person name="He Y."/>
            <person name="Liu Y."/>
            <person name="Wang X."/>
            <person name="Xiang C."/>
            <person name="Varshney R.K."/>
            <person name="Ding H."/>
            <person name="Gao S."/>
            <person name="Zong X."/>
        </authorList>
    </citation>
    <scope>NUCLEOTIDE SEQUENCE [LARGE SCALE GENOMIC DNA]</scope>
    <source>
        <strain evidence="3 4">cv. Zhongwan 6</strain>
    </source>
</reference>
<comment type="caution">
    <text evidence="3">The sequence shown here is derived from an EMBL/GenBank/DDBJ whole genome shotgun (WGS) entry which is preliminary data.</text>
</comment>
<evidence type="ECO:0000313" key="3">
    <source>
        <dbReference type="EMBL" id="KAI5432119.1"/>
    </source>
</evidence>
<dbReference type="EMBL" id="JAMSHJ010000003">
    <property type="protein sequence ID" value="KAI5432119.1"/>
    <property type="molecule type" value="Genomic_DNA"/>
</dbReference>
<organism evidence="3 4">
    <name type="scientific">Pisum sativum</name>
    <name type="common">Garden pea</name>
    <name type="synonym">Lathyrus oleraceus</name>
    <dbReference type="NCBI Taxonomy" id="3888"/>
    <lineage>
        <taxon>Eukaryota</taxon>
        <taxon>Viridiplantae</taxon>
        <taxon>Streptophyta</taxon>
        <taxon>Embryophyta</taxon>
        <taxon>Tracheophyta</taxon>
        <taxon>Spermatophyta</taxon>
        <taxon>Magnoliopsida</taxon>
        <taxon>eudicotyledons</taxon>
        <taxon>Gunneridae</taxon>
        <taxon>Pentapetalae</taxon>
        <taxon>rosids</taxon>
        <taxon>fabids</taxon>
        <taxon>Fabales</taxon>
        <taxon>Fabaceae</taxon>
        <taxon>Papilionoideae</taxon>
        <taxon>50 kb inversion clade</taxon>
        <taxon>NPAAA clade</taxon>
        <taxon>Hologalegina</taxon>
        <taxon>IRL clade</taxon>
        <taxon>Fabeae</taxon>
        <taxon>Lathyrus</taxon>
    </lineage>
</organism>
<accession>A0A9D4Y3T3</accession>
<keyword evidence="1" id="KW-1133">Transmembrane helix</keyword>
<dbReference type="PANTHER" id="PTHR10783:SF124">
    <property type="entry name" value="PHOSPHATE TRANSPORTER PHO1 HOMOLOG 9"/>
    <property type="match status" value="1"/>
</dbReference>
<gene>
    <name evidence="3" type="ORF">KIW84_036027</name>
</gene>
<name>A0A9D4Y3T3_PEA</name>
<sequence>MNHRSWCFLRSCSLRWLIIFEGHSSLPMDMIHKDEMSNVNPFTEDRNHVAQTNSKTSLEGFRPAPLEVLDHVKINVSPPETPLSTIKGLLTNAKSDQTYNKKELRKAEEQLSTAFTELYRKLRLLKQYSFLNLLAFTKIMKKYDKVSSRNASKAYRKMVDSSYIGSSDEVSRLMDRVEHAFIKHFANGNHRKGMSTLRPTAKKERHRTTFLLGVFTGCAIALIAALIILIHARNILYSEGRTRYMDNIFPLYR</sequence>
<dbReference type="PROSITE" id="PS51382">
    <property type="entry name" value="SPX"/>
    <property type="match status" value="1"/>
</dbReference>
<dbReference type="GO" id="GO:0000822">
    <property type="term" value="F:inositol hexakisphosphate binding"/>
    <property type="evidence" value="ECO:0007669"/>
    <property type="project" value="TreeGrafter"/>
</dbReference>
<keyword evidence="1" id="KW-0812">Transmembrane</keyword>
<keyword evidence="4" id="KW-1185">Reference proteome</keyword>